<proteinExistence type="predicted"/>
<dbReference type="Gene3D" id="3.90.550.10">
    <property type="entry name" value="Spore Coat Polysaccharide Biosynthesis Protein SpsA, Chain A"/>
    <property type="match status" value="1"/>
</dbReference>
<evidence type="ECO:0000313" key="3">
    <source>
        <dbReference type="Proteomes" id="UP001253287"/>
    </source>
</evidence>
<evidence type="ECO:0000313" key="2">
    <source>
        <dbReference type="EMBL" id="MDT9609555.1"/>
    </source>
</evidence>
<dbReference type="Pfam" id="PF00535">
    <property type="entry name" value="Glycos_transf_2"/>
    <property type="match status" value="1"/>
</dbReference>
<name>A0AAW8WMQ2_9LACO</name>
<feature type="domain" description="Glycosyltransferase 2-like" evidence="1">
    <location>
        <begin position="8"/>
        <end position="142"/>
    </location>
</feature>
<reference evidence="2" key="1">
    <citation type="submission" date="2023-08" db="EMBL/GenBank/DDBJ databases">
        <title>Lactobacillus from the Female Urinary Tract.</title>
        <authorList>
            <person name="Stegman N."/>
            <person name="Jackson B."/>
            <person name="Steiling M."/>
            <person name="Sedano C."/>
            <person name="Wolfe A."/>
            <person name="Putonti C."/>
        </authorList>
    </citation>
    <scope>NUCLEOTIDE SEQUENCE</scope>
    <source>
        <strain evidence="2">UMB5661</strain>
    </source>
</reference>
<sequence>MQNYRIGVLLSAYNGEKYITQQIESIMKQKDSSHITLLVRNDGSTDNTLNIIQRLAEKYSNIVIIDGKNIGLIRSFFSLLKIAVSKYDFDFYSFSDQDDYWKNDKLENAVSYLKQEEEVPVLYGCTSIIVDNKLKPTGFKTQLQERNITFFNSAIQNIIPGHNQVLNKKLATILVNQPTDYSKIYSQDLWIINVAAIVGKIIFDNTPHTLYRMHGNNELGYGTSKSDRIIAHLKRLNKKEPKKIATQLYYFYECYEQFLTIEQKKELISFFRNQKKFTKRLKYINKTRLYRQNSKETILFKILYLFKQYNI</sequence>
<dbReference type="InterPro" id="IPR029044">
    <property type="entry name" value="Nucleotide-diphossugar_trans"/>
</dbReference>
<dbReference type="InterPro" id="IPR001173">
    <property type="entry name" value="Glyco_trans_2-like"/>
</dbReference>
<organism evidence="2 3">
    <name type="scientific">Lactobacillus crispatus</name>
    <dbReference type="NCBI Taxonomy" id="47770"/>
    <lineage>
        <taxon>Bacteria</taxon>
        <taxon>Bacillati</taxon>
        <taxon>Bacillota</taxon>
        <taxon>Bacilli</taxon>
        <taxon>Lactobacillales</taxon>
        <taxon>Lactobacillaceae</taxon>
        <taxon>Lactobacillus</taxon>
    </lineage>
</organism>
<dbReference type="EMBL" id="JAVTXN010000021">
    <property type="protein sequence ID" value="MDT9609555.1"/>
    <property type="molecule type" value="Genomic_DNA"/>
</dbReference>
<keyword evidence="2" id="KW-0808">Transferase</keyword>
<dbReference type="RefSeq" id="WP_270451196.1">
    <property type="nucleotide sequence ID" value="NZ_JAQDDF010000023.1"/>
</dbReference>
<protein>
    <submittedName>
        <fullName evidence="2">Glycosyltransferase</fullName>
        <ecNumber evidence="2">2.4.-.-</ecNumber>
    </submittedName>
</protein>
<evidence type="ECO:0000259" key="1">
    <source>
        <dbReference type="Pfam" id="PF00535"/>
    </source>
</evidence>
<dbReference type="SUPFAM" id="SSF53448">
    <property type="entry name" value="Nucleotide-diphospho-sugar transferases"/>
    <property type="match status" value="1"/>
</dbReference>
<dbReference type="PANTHER" id="PTHR22916">
    <property type="entry name" value="GLYCOSYLTRANSFERASE"/>
    <property type="match status" value="1"/>
</dbReference>
<accession>A0AAW8WMQ2</accession>
<dbReference type="PANTHER" id="PTHR22916:SF3">
    <property type="entry name" value="UDP-GLCNAC:BETAGAL BETA-1,3-N-ACETYLGLUCOSAMINYLTRANSFERASE-LIKE PROTEIN 1"/>
    <property type="match status" value="1"/>
</dbReference>
<gene>
    <name evidence="2" type="ORF">RON39_05355</name>
</gene>
<keyword evidence="2" id="KW-0328">Glycosyltransferase</keyword>
<dbReference type="EC" id="2.4.-.-" evidence="2"/>
<dbReference type="Proteomes" id="UP001253287">
    <property type="component" value="Unassembled WGS sequence"/>
</dbReference>
<dbReference type="AlphaFoldDB" id="A0AAW8WMQ2"/>
<dbReference type="GO" id="GO:0016758">
    <property type="term" value="F:hexosyltransferase activity"/>
    <property type="evidence" value="ECO:0007669"/>
    <property type="project" value="UniProtKB-ARBA"/>
</dbReference>
<comment type="caution">
    <text evidence="2">The sequence shown here is derived from an EMBL/GenBank/DDBJ whole genome shotgun (WGS) entry which is preliminary data.</text>
</comment>